<protein>
    <submittedName>
        <fullName evidence="10">Uncharacterized protein</fullName>
    </submittedName>
</protein>
<dbReference type="EMBL" id="CAJNNV010031288">
    <property type="protein sequence ID" value="CAE8635464.1"/>
    <property type="molecule type" value="Genomic_DNA"/>
</dbReference>
<dbReference type="AlphaFoldDB" id="A0A813HCV6"/>
<dbReference type="PROSITE" id="PS50920">
    <property type="entry name" value="SOLCAR"/>
    <property type="match status" value="2"/>
</dbReference>
<evidence type="ECO:0000256" key="3">
    <source>
        <dbReference type="ARBA" id="ARBA00022448"/>
    </source>
</evidence>
<proteinExistence type="inferred from homology"/>
<evidence type="ECO:0000313" key="10">
    <source>
        <dbReference type="EMBL" id="CAE8635464.1"/>
    </source>
</evidence>
<evidence type="ECO:0000313" key="11">
    <source>
        <dbReference type="Proteomes" id="UP000654075"/>
    </source>
</evidence>
<evidence type="ECO:0000256" key="1">
    <source>
        <dbReference type="ARBA" id="ARBA00004141"/>
    </source>
</evidence>
<dbReference type="Proteomes" id="UP000654075">
    <property type="component" value="Unassembled WGS sequence"/>
</dbReference>
<dbReference type="InterPro" id="IPR023395">
    <property type="entry name" value="MCP_dom_sf"/>
</dbReference>
<organism evidence="10 11">
    <name type="scientific">Polarella glacialis</name>
    <name type="common">Dinoflagellate</name>
    <dbReference type="NCBI Taxonomy" id="89957"/>
    <lineage>
        <taxon>Eukaryota</taxon>
        <taxon>Sar</taxon>
        <taxon>Alveolata</taxon>
        <taxon>Dinophyceae</taxon>
        <taxon>Suessiales</taxon>
        <taxon>Suessiaceae</taxon>
        <taxon>Polarella</taxon>
    </lineage>
</organism>
<reference evidence="10" key="1">
    <citation type="submission" date="2021-02" db="EMBL/GenBank/DDBJ databases">
        <authorList>
            <person name="Dougan E. K."/>
            <person name="Rhodes N."/>
            <person name="Thang M."/>
            <person name="Chan C."/>
        </authorList>
    </citation>
    <scope>NUCLEOTIDE SEQUENCE</scope>
</reference>
<evidence type="ECO:0000256" key="8">
    <source>
        <dbReference type="PROSITE-ProRule" id="PRU00282"/>
    </source>
</evidence>
<feature type="non-terminal residue" evidence="10">
    <location>
        <position position="1"/>
    </location>
</feature>
<accession>A0A813HCV6</accession>
<dbReference type="InterPro" id="IPR018108">
    <property type="entry name" value="MCP_transmembrane"/>
</dbReference>
<keyword evidence="11" id="KW-1185">Reference proteome</keyword>
<evidence type="ECO:0000256" key="4">
    <source>
        <dbReference type="ARBA" id="ARBA00022692"/>
    </source>
</evidence>
<keyword evidence="3 9" id="KW-0813">Transport</keyword>
<dbReference type="InterPro" id="IPR050391">
    <property type="entry name" value="Mito_Metabolite_Transporter"/>
</dbReference>
<feature type="non-terminal residue" evidence="10">
    <location>
        <position position="152"/>
    </location>
</feature>
<evidence type="ECO:0000256" key="6">
    <source>
        <dbReference type="ARBA" id="ARBA00022989"/>
    </source>
</evidence>
<dbReference type="PANTHER" id="PTHR45618">
    <property type="entry name" value="MITOCHONDRIAL DICARBOXYLATE CARRIER-RELATED"/>
    <property type="match status" value="1"/>
</dbReference>
<dbReference type="SUPFAM" id="SSF103506">
    <property type="entry name" value="Mitochondrial carrier"/>
    <property type="match status" value="1"/>
</dbReference>
<feature type="repeat" description="Solcar" evidence="8">
    <location>
        <begin position="1"/>
        <end position="62"/>
    </location>
</feature>
<feature type="repeat" description="Solcar" evidence="8">
    <location>
        <begin position="74"/>
        <end position="152"/>
    </location>
</feature>
<dbReference type="Gene3D" id="1.50.40.10">
    <property type="entry name" value="Mitochondrial carrier domain"/>
    <property type="match status" value="1"/>
</dbReference>
<keyword evidence="5" id="KW-0677">Repeat</keyword>
<evidence type="ECO:0000256" key="9">
    <source>
        <dbReference type="RuleBase" id="RU000488"/>
    </source>
</evidence>
<evidence type="ECO:0000256" key="2">
    <source>
        <dbReference type="ARBA" id="ARBA00006375"/>
    </source>
</evidence>
<sequence length="152" mass="16734">VRLQLQNNLGSDLRYRGILDCLIKVATNEGATALWKGIVPALLRQVCYHSFTFVLYEPIREVVSAMLGMEAGQTNYAQRVLSAGISAAIAITIFNPTEVVKTQMQSSSGSTSMQEVVRKVWHKDGVKGFWAGLRPNVLRTFLVNGAEIGTYD</sequence>
<keyword evidence="4 8" id="KW-0812">Transmembrane</keyword>
<comment type="subcellular location">
    <subcellularLocation>
        <location evidence="1">Membrane</location>
        <topology evidence="1">Multi-pass membrane protein</topology>
    </subcellularLocation>
</comment>
<name>A0A813HCV6_POLGL</name>
<dbReference type="GO" id="GO:0016020">
    <property type="term" value="C:membrane"/>
    <property type="evidence" value="ECO:0007669"/>
    <property type="project" value="UniProtKB-SubCell"/>
</dbReference>
<evidence type="ECO:0000256" key="5">
    <source>
        <dbReference type="ARBA" id="ARBA00022737"/>
    </source>
</evidence>
<keyword evidence="6" id="KW-1133">Transmembrane helix</keyword>
<gene>
    <name evidence="10" type="ORF">PGLA1383_LOCUS51060</name>
</gene>
<dbReference type="Pfam" id="PF00153">
    <property type="entry name" value="Mito_carr"/>
    <property type="match status" value="2"/>
</dbReference>
<dbReference type="OrthoDB" id="448427at2759"/>
<comment type="caution">
    <text evidence="10">The sequence shown here is derived from an EMBL/GenBank/DDBJ whole genome shotgun (WGS) entry which is preliminary data.</text>
</comment>
<evidence type="ECO:0000256" key="7">
    <source>
        <dbReference type="ARBA" id="ARBA00023136"/>
    </source>
</evidence>
<keyword evidence="7 8" id="KW-0472">Membrane</keyword>
<dbReference type="OMA" id="ALMEVQM"/>
<comment type="similarity">
    <text evidence="2 9">Belongs to the mitochondrial carrier (TC 2.A.29) family.</text>
</comment>